<reference evidence="2" key="1">
    <citation type="journal article" date="2013" name="Science">
        <title>The Amborella genome and the evolution of flowering plants.</title>
        <authorList>
            <consortium name="Amborella Genome Project"/>
        </authorList>
    </citation>
    <scope>NUCLEOTIDE SEQUENCE [LARGE SCALE GENOMIC DNA]</scope>
</reference>
<proteinExistence type="predicted"/>
<evidence type="ECO:0000313" key="2">
    <source>
        <dbReference type="Proteomes" id="UP000017836"/>
    </source>
</evidence>
<dbReference type="OMA" id="CSGRIGY"/>
<keyword evidence="2" id="KW-1185">Reference proteome</keyword>
<gene>
    <name evidence="1" type="ORF">AMTR_s00065p00131880</name>
</gene>
<organism evidence="1 2">
    <name type="scientific">Amborella trichopoda</name>
    <dbReference type="NCBI Taxonomy" id="13333"/>
    <lineage>
        <taxon>Eukaryota</taxon>
        <taxon>Viridiplantae</taxon>
        <taxon>Streptophyta</taxon>
        <taxon>Embryophyta</taxon>
        <taxon>Tracheophyta</taxon>
        <taxon>Spermatophyta</taxon>
        <taxon>Magnoliopsida</taxon>
        <taxon>Amborellales</taxon>
        <taxon>Amborellaceae</taxon>
        <taxon>Amborella</taxon>
    </lineage>
</organism>
<dbReference type="EMBL" id="KI392088">
    <property type="protein sequence ID" value="ERN18582.1"/>
    <property type="molecule type" value="Genomic_DNA"/>
</dbReference>
<dbReference type="PANTHER" id="PTHR33526:SF4">
    <property type="entry name" value="OS07G0123800 PROTEIN"/>
    <property type="match status" value="1"/>
</dbReference>
<evidence type="ECO:0000313" key="1">
    <source>
        <dbReference type="EMBL" id="ERN18582.1"/>
    </source>
</evidence>
<accession>U5DAY9</accession>
<sequence length="151" mass="16520">MEQKRKGMSKLARCLKACSPIRALCKARDFYVRSMNECAGVADFTMIMGGPTGGVTMLPRSYSTASTRSQEDLRELIRAASQKREKGKINPSPVILTPSAARVAKSRSVNIGTIDEEQPCYFNGSFNTKNEGGEFIPRSRSCAVAQGRMGF</sequence>
<dbReference type="InterPro" id="IPR016972">
    <property type="entry name" value="UCP031279"/>
</dbReference>
<dbReference type="KEGG" id="atr:18446949"/>
<name>U5DAY9_AMBTC</name>
<dbReference type="Gramene" id="ERN18582">
    <property type="protein sequence ID" value="ERN18582"/>
    <property type="gene ID" value="AMTR_s00065p00131880"/>
</dbReference>
<dbReference type="PANTHER" id="PTHR33526">
    <property type="entry name" value="OS07G0123800 PROTEIN"/>
    <property type="match status" value="1"/>
</dbReference>
<dbReference type="Proteomes" id="UP000017836">
    <property type="component" value="Unassembled WGS sequence"/>
</dbReference>
<dbReference type="OrthoDB" id="694638at2759"/>
<dbReference type="PIRSF" id="PIRSF031279">
    <property type="entry name" value="UCP031279"/>
    <property type="match status" value="1"/>
</dbReference>
<dbReference type="AlphaFoldDB" id="U5DAY9"/>
<dbReference type="eggNOG" id="ENOG502S1IA">
    <property type="taxonomic scope" value="Eukaryota"/>
</dbReference>
<dbReference type="HOGENOM" id="CLU_119274_0_0_1"/>
<protein>
    <submittedName>
        <fullName evidence="1">Uncharacterized protein</fullName>
    </submittedName>
</protein>